<dbReference type="EMBL" id="JAKWFO010000001">
    <property type="protein sequence ID" value="KAI9639110.1"/>
    <property type="molecule type" value="Genomic_DNA"/>
</dbReference>
<dbReference type="Proteomes" id="UP001164286">
    <property type="component" value="Unassembled WGS sequence"/>
</dbReference>
<dbReference type="AlphaFoldDB" id="A0AA38HEV0"/>
<reference evidence="3" key="1">
    <citation type="journal article" date="2022" name="G3 (Bethesda)">
        <title>High quality genome of the basidiomycete yeast Dioszegia hungarica PDD-24b-2 isolated from cloud water.</title>
        <authorList>
            <person name="Jarrige D."/>
            <person name="Haridas S."/>
            <person name="Bleykasten-Grosshans C."/>
            <person name="Joly M."/>
            <person name="Nadalig T."/>
            <person name="Sancelme M."/>
            <person name="Vuilleumier S."/>
            <person name="Grigoriev I.V."/>
            <person name="Amato P."/>
            <person name="Bringel F."/>
        </authorList>
    </citation>
    <scope>NUCLEOTIDE SEQUENCE</scope>
    <source>
        <strain evidence="3">PDD-24b-2</strain>
    </source>
</reference>
<evidence type="ECO:0000259" key="2">
    <source>
        <dbReference type="Pfam" id="PF00144"/>
    </source>
</evidence>
<proteinExistence type="inferred from homology"/>
<comment type="similarity">
    <text evidence="1">Belongs to the peptidase S12 family.</text>
</comment>
<organism evidence="3 4">
    <name type="scientific">Dioszegia hungarica</name>
    <dbReference type="NCBI Taxonomy" id="4972"/>
    <lineage>
        <taxon>Eukaryota</taxon>
        <taxon>Fungi</taxon>
        <taxon>Dikarya</taxon>
        <taxon>Basidiomycota</taxon>
        <taxon>Agaricomycotina</taxon>
        <taxon>Tremellomycetes</taxon>
        <taxon>Tremellales</taxon>
        <taxon>Bulleribasidiaceae</taxon>
        <taxon>Dioszegia</taxon>
    </lineage>
</organism>
<dbReference type="InterPro" id="IPR050491">
    <property type="entry name" value="AmpC-like"/>
</dbReference>
<feature type="domain" description="Beta-lactamase-related" evidence="2">
    <location>
        <begin position="9"/>
        <end position="337"/>
    </location>
</feature>
<dbReference type="SUPFAM" id="SSF56601">
    <property type="entry name" value="beta-lactamase/transpeptidase-like"/>
    <property type="match status" value="1"/>
</dbReference>
<gene>
    <name evidence="3" type="ORF">MKK02DRAFT_39388</name>
</gene>
<accession>A0AA38HEV0</accession>
<dbReference type="InterPro" id="IPR012338">
    <property type="entry name" value="Beta-lactam/transpept-like"/>
</dbReference>
<comment type="caution">
    <text evidence="3">The sequence shown here is derived from an EMBL/GenBank/DDBJ whole genome shotgun (WGS) entry which is preliminary data.</text>
</comment>
<evidence type="ECO:0000256" key="1">
    <source>
        <dbReference type="ARBA" id="ARBA00038215"/>
    </source>
</evidence>
<name>A0AA38HEV0_9TREE</name>
<dbReference type="Gene3D" id="3.40.710.10">
    <property type="entry name" value="DD-peptidase/beta-lactamase superfamily"/>
    <property type="match status" value="1"/>
</dbReference>
<sequence length="490" mass="53139">MAAIFDDAFDALLDRLVKDWEIPGISIAIVPLSTSQPVFKSYGVAYGDESITPKTRFPICSLTKPFTALTLLRLLDAHNIFLSAPISDVISDFHMRNEVDGAKVTFAHALRHVTGVETADVMYTDPAAKRDIIEYLANLPCPHAPGTTPFYSNYLYDIMALAIEKLSGQAFAAVLPVTIFEPLGMKDTSFVGVGGEDVAMGLIPRLANGALEPGKGIATGTSPKTGMQSIGTRCQGSYSLISSAEDMAKWVASLSRNPYFPTASSGEVDVPPSWRFFQALLDEPLKIGMGLYHGSHAGVDFIEGCGATAGYRHNMALIPEMGLGLVVLTSSKEGNELSAAIKLWAIRRYLGLETDSVLEAATAERAKRHLQECAAQPAVSSTDPTRPHPIGTYLGPALGTWYLTPSTFVDERPECVNIPYLPWLYGDCVPLLASVGEGKYEGCMRWTDWADGKVYYGCPFAAREKEGKGEIWITGFEWGVSGEMCVLRRV</sequence>
<keyword evidence="4" id="KW-1185">Reference proteome</keyword>
<dbReference type="GeneID" id="77729777"/>
<dbReference type="InterPro" id="IPR001466">
    <property type="entry name" value="Beta-lactam-related"/>
</dbReference>
<dbReference type="PANTHER" id="PTHR46825:SF8">
    <property type="entry name" value="BETA-LACTAMASE-RELATED"/>
    <property type="match status" value="1"/>
</dbReference>
<dbReference type="Pfam" id="PF00144">
    <property type="entry name" value="Beta-lactamase"/>
    <property type="match status" value="1"/>
</dbReference>
<dbReference type="PANTHER" id="PTHR46825">
    <property type="entry name" value="D-ALANYL-D-ALANINE-CARBOXYPEPTIDASE/ENDOPEPTIDASE AMPH"/>
    <property type="match status" value="1"/>
</dbReference>
<evidence type="ECO:0000313" key="4">
    <source>
        <dbReference type="Proteomes" id="UP001164286"/>
    </source>
</evidence>
<evidence type="ECO:0000313" key="3">
    <source>
        <dbReference type="EMBL" id="KAI9639110.1"/>
    </source>
</evidence>
<dbReference type="RefSeq" id="XP_052948887.1">
    <property type="nucleotide sequence ID" value="XM_053090572.1"/>
</dbReference>
<protein>
    <submittedName>
        <fullName evidence="3">Beta-lactamase/transpeptidase-like protein</fullName>
    </submittedName>
</protein>